<evidence type="ECO:0000313" key="3">
    <source>
        <dbReference type="Proteomes" id="UP001221757"/>
    </source>
</evidence>
<comment type="caution">
    <text evidence="2">The sequence shown here is derived from an EMBL/GenBank/DDBJ whole genome shotgun (WGS) entry which is preliminary data.</text>
</comment>
<dbReference type="AlphaFoldDB" id="A0AAD7GBR7"/>
<keyword evidence="3" id="KW-1185">Reference proteome</keyword>
<evidence type="ECO:0000313" key="2">
    <source>
        <dbReference type="EMBL" id="KAJ7686994.1"/>
    </source>
</evidence>
<organism evidence="2 3">
    <name type="scientific">Mycena rosella</name>
    <name type="common">Pink bonnet</name>
    <name type="synonym">Agaricus rosellus</name>
    <dbReference type="NCBI Taxonomy" id="1033263"/>
    <lineage>
        <taxon>Eukaryota</taxon>
        <taxon>Fungi</taxon>
        <taxon>Dikarya</taxon>
        <taxon>Basidiomycota</taxon>
        <taxon>Agaricomycotina</taxon>
        <taxon>Agaricomycetes</taxon>
        <taxon>Agaricomycetidae</taxon>
        <taxon>Agaricales</taxon>
        <taxon>Marasmiineae</taxon>
        <taxon>Mycenaceae</taxon>
        <taxon>Mycena</taxon>
    </lineage>
</organism>
<keyword evidence="1" id="KW-0732">Signal</keyword>
<name>A0AAD7GBR7_MYCRO</name>
<accession>A0AAD7GBR7</accession>
<sequence length="190" mass="20392">MHFIPAFAALIVFILQVQGLAVPVPLEVRVSVDGKSPSPVWKRAQIEGGSPSPVWKRVAVEGGSPPSPVWKRVPVDGGSPPSPVWKRASVADDSPPSPSQWVSVWPRTPLTAIVSGPFDAGNPAPRAVSADWFDVVCLSCISTRDVKPRLSAASRPSARAVPQPFDRGLWGSPRLLPLLPRHVPHPARPR</sequence>
<evidence type="ECO:0000256" key="1">
    <source>
        <dbReference type="SAM" id="SignalP"/>
    </source>
</evidence>
<feature type="chain" id="PRO_5041920762" description="Secreted protein" evidence="1">
    <location>
        <begin position="20"/>
        <end position="190"/>
    </location>
</feature>
<gene>
    <name evidence="2" type="ORF">B0H17DRAFT_1203849</name>
</gene>
<dbReference type="Proteomes" id="UP001221757">
    <property type="component" value="Unassembled WGS sequence"/>
</dbReference>
<reference evidence="2" key="1">
    <citation type="submission" date="2023-03" db="EMBL/GenBank/DDBJ databases">
        <title>Massive genome expansion in bonnet fungi (Mycena s.s.) driven by repeated elements and novel gene families across ecological guilds.</title>
        <authorList>
            <consortium name="Lawrence Berkeley National Laboratory"/>
            <person name="Harder C.B."/>
            <person name="Miyauchi S."/>
            <person name="Viragh M."/>
            <person name="Kuo A."/>
            <person name="Thoen E."/>
            <person name="Andreopoulos B."/>
            <person name="Lu D."/>
            <person name="Skrede I."/>
            <person name="Drula E."/>
            <person name="Henrissat B."/>
            <person name="Morin E."/>
            <person name="Kohler A."/>
            <person name="Barry K."/>
            <person name="LaButti K."/>
            <person name="Morin E."/>
            <person name="Salamov A."/>
            <person name="Lipzen A."/>
            <person name="Mereny Z."/>
            <person name="Hegedus B."/>
            <person name="Baldrian P."/>
            <person name="Stursova M."/>
            <person name="Weitz H."/>
            <person name="Taylor A."/>
            <person name="Grigoriev I.V."/>
            <person name="Nagy L.G."/>
            <person name="Martin F."/>
            <person name="Kauserud H."/>
        </authorList>
    </citation>
    <scope>NUCLEOTIDE SEQUENCE</scope>
    <source>
        <strain evidence="2">CBHHK067</strain>
    </source>
</reference>
<evidence type="ECO:0008006" key="4">
    <source>
        <dbReference type="Google" id="ProtNLM"/>
    </source>
</evidence>
<feature type="signal peptide" evidence="1">
    <location>
        <begin position="1"/>
        <end position="19"/>
    </location>
</feature>
<protein>
    <recommendedName>
        <fullName evidence="4">Secreted protein</fullName>
    </recommendedName>
</protein>
<proteinExistence type="predicted"/>
<dbReference type="EMBL" id="JARKIE010000091">
    <property type="protein sequence ID" value="KAJ7686994.1"/>
    <property type="molecule type" value="Genomic_DNA"/>
</dbReference>